<accession>A0A9P5Q2M4</accession>
<dbReference type="AlphaFoldDB" id="A0A9P5Q2M4"/>
<keyword evidence="6" id="KW-0472">Membrane</keyword>
<dbReference type="PROSITE" id="PS51821">
    <property type="entry name" value="VELVET"/>
    <property type="match status" value="1"/>
</dbReference>
<dbReference type="Pfam" id="PF11754">
    <property type="entry name" value="Velvet"/>
    <property type="match status" value="1"/>
</dbReference>
<proteinExistence type="predicted"/>
<dbReference type="InterPro" id="IPR021740">
    <property type="entry name" value="Velvet"/>
</dbReference>
<dbReference type="PANTHER" id="PTHR33572">
    <property type="entry name" value="SPORE DEVELOPMENT REGULATOR VOSA"/>
    <property type="match status" value="1"/>
</dbReference>
<evidence type="ECO:0000256" key="5">
    <source>
        <dbReference type="ARBA" id="ARBA00023242"/>
    </source>
</evidence>
<organism evidence="8 9">
    <name type="scientific">Rhodocollybia butyracea</name>
    <dbReference type="NCBI Taxonomy" id="206335"/>
    <lineage>
        <taxon>Eukaryota</taxon>
        <taxon>Fungi</taxon>
        <taxon>Dikarya</taxon>
        <taxon>Basidiomycota</taxon>
        <taxon>Agaricomycotina</taxon>
        <taxon>Agaricomycetes</taxon>
        <taxon>Agaricomycetidae</taxon>
        <taxon>Agaricales</taxon>
        <taxon>Marasmiineae</taxon>
        <taxon>Omphalotaceae</taxon>
        <taxon>Rhodocollybia</taxon>
    </lineage>
</organism>
<feature type="transmembrane region" description="Helical" evidence="6">
    <location>
        <begin position="92"/>
        <end position="111"/>
    </location>
</feature>
<keyword evidence="3" id="KW-0805">Transcription regulation</keyword>
<dbReference type="InterPro" id="IPR038491">
    <property type="entry name" value="Velvet_dom_sf"/>
</dbReference>
<keyword evidence="2" id="KW-0749">Sporulation</keyword>
<reference evidence="8" key="1">
    <citation type="submission" date="2020-11" db="EMBL/GenBank/DDBJ databases">
        <authorList>
            <consortium name="DOE Joint Genome Institute"/>
            <person name="Ahrendt S."/>
            <person name="Riley R."/>
            <person name="Andreopoulos W."/>
            <person name="Labutti K."/>
            <person name="Pangilinan J."/>
            <person name="Ruiz-Duenas F.J."/>
            <person name="Barrasa J.M."/>
            <person name="Sanchez-Garcia M."/>
            <person name="Camarero S."/>
            <person name="Miyauchi S."/>
            <person name="Serrano A."/>
            <person name="Linde D."/>
            <person name="Babiker R."/>
            <person name="Drula E."/>
            <person name="Ayuso-Fernandez I."/>
            <person name="Pacheco R."/>
            <person name="Padilla G."/>
            <person name="Ferreira P."/>
            <person name="Barriuso J."/>
            <person name="Kellner H."/>
            <person name="Castanera R."/>
            <person name="Alfaro M."/>
            <person name="Ramirez L."/>
            <person name="Pisabarro A.G."/>
            <person name="Kuo A."/>
            <person name="Tritt A."/>
            <person name="Lipzen A."/>
            <person name="He G."/>
            <person name="Yan M."/>
            <person name="Ng V."/>
            <person name="Cullen D."/>
            <person name="Martin F."/>
            <person name="Rosso M.-N."/>
            <person name="Henrissat B."/>
            <person name="Hibbett D."/>
            <person name="Martinez A.T."/>
            <person name="Grigoriev I.V."/>
        </authorList>
    </citation>
    <scope>NUCLEOTIDE SEQUENCE</scope>
    <source>
        <strain evidence="8">AH 40177</strain>
    </source>
</reference>
<dbReference type="PANTHER" id="PTHR33572:SF18">
    <property type="entry name" value="SPORE DEVELOPMENT REGULATOR VOSA"/>
    <property type="match status" value="1"/>
</dbReference>
<sequence>MGSSSTIPYATALAFDNNRPKSEYELTVRQEPKQAQMCAGVGDIALINDLPADRHPIDPPPIVQLQVVDLARGANNSGQHRSNSLASPSTTFNTALIQLLIVICMIFLLMIRLKPVPTLLLNHIHNADPSSCVHH</sequence>
<keyword evidence="6" id="KW-0812">Transmembrane</keyword>
<dbReference type="GO" id="GO:0030435">
    <property type="term" value="P:sporulation resulting in formation of a cellular spore"/>
    <property type="evidence" value="ECO:0007669"/>
    <property type="project" value="UniProtKB-KW"/>
</dbReference>
<keyword evidence="6" id="KW-1133">Transmembrane helix</keyword>
<dbReference type="Gene3D" id="2.60.40.3960">
    <property type="entry name" value="Velvet domain"/>
    <property type="match status" value="1"/>
</dbReference>
<feature type="domain" description="Velvet" evidence="7">
    <location>
        <begin position="18"/>
        <end position="135"/>
    </location>
</feature>
<dbReference type="Proteomes" id="UP000772434">
    <property type="component" value="Unassembled WGS sequence"/>
</dbReference>
<dbReference type="InterPro" id="IPR037525">
    <property type="entry name" value="Velvet_dom"/>
</dbReference>
<evidence type="ECO:0000256" key="2">
    <source>
        <dbReference type="ARBA" id="ARBA00022969"/>
    </source>
</evidence>
<keyword evidence="9" id="KW-1185">Reference proteome</keyword>
<evidence type="ECO:0000313" key="9">
    <source>
        <dbReference type="Proteomes" id="UP000772434"/>
    </source>
</evidence>
<evidence type="ECO:0000313" key="8">
    <source>
        <dbReference type="EMBL" id="KAF9074363.1"/>
    </source>
</evidence>
<protein>
    <recommendedName>
        <fullName evidence="7">Velvet domain-containing protein</fullName>
    </recommendedName>
</protein>
<comment type="subcellular location">
    <subcellularLocation>
        <location evidence="1">Nucleus</location>
    </subcellularLocation>
</comment>
<evidence type="ECO:0000256" key="4">
    <source>
        <dbReference type="ARBA" id="ARBA00023163"/>
    </source>
</evidence>
<keyword evidence="5" id="KW-0539">Nucleus</keyword>
<dbReference type="OrthoDB" id="5599552at2759"/>
<evidence type="ECO:0000259" key="7">
    <source>
        <dbReference type="PROSITE" id="PS51821"/>
    </source>
</evidence>
<dbReference type="GO" id="GO:0005634">
    <property type="term" value="C:nucleus"/>
    <property type="evidence" value="ECO:0007669"/>
    <property type="project" value="UniProtKB-SubCell"/>
</dbReference>
<dbReference type="EMBL" id="JADNRY010000013">
    <property type="protein sequence ID" value="KAF9074363.1"/>
    <property type="molecule type" value="Genomic_DNA"/>
</dbReference>
<gene>
    <name evidence="8" type="ORF">BDP27DRAFT_1287769</name>
</gene>
<evidence type="ECO:0000256" key="3">
    <source>
        <dbReference type="ARBA" id="ARBA00023015"/>
    </source>
</evidence>
<evidence type="ECO:0000256" key="1">
    <source>
        <dbReference type="ARBA" id="ARBA00004123"/>
    </source>
</evidence>
<name>A0A9P5Q2M4_9AGAR</name>
<keyword evidence="4" id="KW-0804">Transcription</keyword>
<comment type="caution">
    <text evidence="8">The sequence shown here is derived from an EMBL/GenBank/DDBJ whole genome shotgun (WGS) entry which is preliminary data.</text>
</comment>
<evidence type="ECO:0000256" key="6">
    <source>
        <dbReference type="SAM" id="Phobius"/>
    </source>
</evidence>